<evidence type="ECO:0000256" key="3">
    <source>
        <dbReference type="ARBA" id="ARBA00023134"/>
    </source>
</evidence>
<dbReference type="GO" id="GO:0003924">
    <property type="term" value="F:GTPase activity"/>
    <property type="evidence" value="ECO:0007669"/>
    <property type="project" value="TreeGrafter"/>
</dbReference>
<evidence type="ECO:0000313" key="7">
    <source>
        <dbReference type="EMBL" id="RKD34760.1"/>
    </source>
</evidence>
<keyword evidence="8" id="KW-1185">Reference proteome</keyword>
<dbReference type="SUPFAM" id="SSF52540">
    <property type="entry name" value="P-loop containing nucleoside triphosphate hydrolases"/>
    <property type="match status" value="1"/>
</dbReference>
<dbReference type="PIRSF" id="PIRSF006230">
    <property type="entry name" value="MG442"/>
    <property type="match status" value="1"/>
</dbReference>
<dbReference type="Proteomes" id="UP000284177">
    <property type="component" value="Unassembled WGS sequence"/>
</dbReference>
<comment type="caution">
    <text evidence="7">The sequence shown here is derived from an EMBL/GenBank/DDBJ whole genome shotgun (WGS) entry which is preliminary data.</text>
</comment>
<dbReference type="PRINTS" id="PR00326">
    <property type="entry name" value="GTP1OBG"/>
</dbReference>
<dbReference type="InterPro" id="IPR019991">
    <property type="entry name" value="GTP-bd_ribosome_bgen"/>
</dbReference>
<feature type="binding site" evidence="5">
    <location>
        <begin position="58"/>
        <end position="61"/>
    </location>
    <ligand>
        <name>GTP</name>
        <dbReference type="ChEBI" id="CHEBI:37565"/>
    </ligand>
</feature>
<dbReference type="CDD" id="cd01856">
    <property type="entry name" value="YlqF"/>
    <property type="match status" value="1"/>
</dbReference>
<dbReference type="GO" id="GO:0005737">
    <property type="term" value="C:cytoplasm"/>
    <property type="evidence" value="ECO:0007669"/>
    <property type="project" value="UniProtKB-SubCell"/>
</dbReference>
<dbReference type="Pfam" id="PF01926">
    <property type="entry name" value="MMR_HSR1"/>
    <property type="match status" value="1"/>
</dbReference>
<protein>
    <recommendedName>
        <fullName evidence="1 4">Ribosome biogenesis GTPase A</fullName>
    </recommendedName>
</protein>
<feature type="binding site" evidence="5">
    <location>
        <begin position="130"/>
        <end position="135"/>
    </location>
    <ligand>
        <name>GTP</name>
        <dbReference type="ChEBI" id="CHEBI:37565"/>
    </ligand>
</feature>
<reference evidence="7 8" key="1">
    <citation type="submission" date="2016-08" db="EMBL/GenBank/DDBJ databases">
        <title>Novel Firmicutes and Novel Genomes.</title>
        <authorList>
            <person name="Poppleton D.I."/>
            <person name="Gribaldo S."/>
        </authorList>
    </citation>
    <scope>NUCLEOTIDE SEQUENCE [LARGE SCALE GENOMIC DNA]</scope>
    <source>
        <strain evidence="7 8">CTT3</strain>
    </source>
</reference>
<evidence type="ECO:0000256" key="1">
    <source>
        <dbReference type="ARBA" id="ARBA00014898"/>
    </source>
</evidence>
<evidence type="ECO:0000313" key="8">
    <source>
        <dbReference type="Proteomes" id="UP000284177"/>
    </source>
</evidence>
<proteinExistence type="inferred from homology"/>
<dbReference type="EMBL" id="MCIB01000001">
    <property type="protein sequence ID" value="RKD34760.1"/>
    <property type="molecule type" value="Genomic_DNA"/>
</dbReference>
<feature type="binding site" evidence="5">
    <location>
        <position position="174"/>
    </location>
    <ligand>
        <name>GTP</name>
        <dbReference type="ChEBI" id="CHEBI:37565"/>
    </ligand>
</feature>
<dbReference type="PROSITE" id="PS51721">
    <property type="entry name" value="G_CP"/>
    <property type="match status" value="1"/>
</dbReference>
<comment type="subcellular location">
    <subcellularLocation>
        <location evidence="4">Cytoplasm</location>
    </subcellularLocation>
</comment>
<dbReference type="AlphaFoldDB" id="A0A419TBB4"/>
<evidence type="ECO:0000256" key="2">
    <source>
        <dbReference type="ARBA" id="ARBA00022741"/>
    </source>
</evidence>
<accession>A0A419TBB4</accession>
<dbReference type="InterPro" id="IPR016478">
    <property type="entry name" value="GTPase_MTG1"/>
</dbReference>
<dbReference type="GO" id="GO:0006412">
    <property type="term" value="P:translation"/>
    <property type="evidence" value="ECO:0007669"/>
    <property type="project" value="TreeGrafter"/>
</dbReference>
<dbReference type="PANTHER" id="PTHR45782">
    <property type="entry name" value="MITOCHONDRIAL RIBOSOME-ASSOCIATED GTPASE 1"/>
    <property type="match status" value="1"/>
</dbReference>
<dbReference type="OrthoDB" id="9779790at2"/>
<comment type="function">
    <text evidence="4">Required for a late step of 50S ribosomal subunit assembly. Has GTPase activity.</text>
</comment>
<dbReference type="InterPro" id="IPR023179">
    <property type="entry name" value="GTP-bd_ortho_bundle_sf"/>
</dbReference>
<comment type="similarity">
    <text evidence="4">Belongs to the TRAFAC class YlqF/YawG GTPase family. MTG1 subfamily.</text>
</comment>
<organism evidence="7 8">
    <name type="scientific">Thermohalobacter berrensis</name>
    <dbReference type="NCBI Taxonomy" id="99594"/>
    <lineage>
        <taxon>Bacteria</taxon>
        <taxon>Bacillati</taxon>
        <taxon>Bacillota</taxon>
        <taxon>Tissierellia</taxon>
        <taxon>Tissierellales</taxon>
        <taxon>Thermohalobacteraceae</taxon>
        <taxon>Thermohalobacter</taxon>
    </lineage>
</organism>
<name>A0A419TBB4_9FIRM</name>
<dbReference type="Gene3D" id="1.10.1580.10">
    <property type="match status" value="1"/>
</dbReference>
<evidence type="ECO:0000256" key="5">
    <source>
        <dbReference type="PIRSR" id="PIRSR006230-1"/>
    </source>
</evidence>
<dbReference type="InterPro" id="IPR030378">
    <property type="entry name" value="G_CP_dom"/>
</dbReference>
<keyword evidence="3 4" id="KW-0342">GTP-binding</keyword>
<dbReference type="InterPro" id="IPR006073">
    <property type="entry name" value="GTP-bd"/>
</dbReference>
<keyword evidence="2 4" id="KW-0547">Nucleotide-binding</keyword>
<dbReference type="InterPro" id="IPR027417">
    <property type="entry name" value="P-loop_NTPase"/>
</dbReference>
<dbReference type="GO" id="GO:0005525">
    <property type="term" value="F:GTP binding"/>
    <property type="evidence" value="ECO:0007669"/>
    <property type="project" value="UniProtKB-KW"/>
</dbReference>
<dbReference type="PANTHER" id="PTHR45782:SF4">
    <property type="entry name" value="MITOCHONDRIAL RIBOSOME-ASSOCIATED GTPASE 1"/>
    <property type="match status" value="1"/>
</dbReference>
<gene>
    <name evidence="7" type="ORF">BET03_00855</name>
</gene>
<evidence type="ECO:0000259" key="6">
    <source>
        <dbReference type="PROSITE" id="PS51721"/>
    </source>
</evidence>
<dbReference type="RefSeq" id="WP_120166986.1">
    <property type="nucleotide sequence ID" value="NZ_MCIB01000001.1"/>
</dbReference>
<dbReference type="FunFam" id="3.40.50.300:FF:000590">
    <property type="entry name" value="Ribosome biogenesis GTPase A"/>
    <property type="match status" value="1"/>
</dbReference>
<sequence length="287" mass="32362">MKINWYPGHMKKTKELLKKNLKLIDIVFELLDARIPISSKNPEIDKIIGNKPRIVILNKADLSNKDINTKWIEYFNSKNIPIVLTNAANNKGIDKIIKKSNEIMKDRIEALRKKGIKNKPIRSMIVGIPNVGKSTLINALAGKKRAKTGNKPGVTKGKQWIKLRGNLELLDTPGILWPKFDDERVGLNLAFTGAIKDEIIDTETLALRLIERLIEISPEKLENRYNVEISDKTGLQVLDDIAVKRGCIVSGGEVDYTRVAHLILDEFRKGIIGKITLEEPNQIEGTF</sequence>
<dbReference type="Gene3D" id="3.40.50.300">
    <property type="entry name" value="P-loop containing nucleotide triphosphate hydrolases"/>
    <property type="match status" value="1"/>
</dbReference>
<dbReference type="NCBIfam" id="TIGR03596">
    <property type="entry name" value="GTPase_YlqF"/>
    <property type="match status" value="1"/>
</dbReference>
<evidence type="ECO:0000256" key="4">
    <source>
        <dbReference type="PIRNR" id="PIRNR006230"/>
    </source>
</evidence>
<feature type="domain" description="CP-type G" evidence="6">
    <location>
        <begin position="13"/>
        <end position="178"/>
    </location>
</feature>
<keyword evidence="4" id="KW-0963">Cytoplasm</keyword>